<dbReference type="EMBL" id="NSLI01000003">
    <property type="protein sequence ID" value="PAX08069.1"/>
    <property type="molecule type" value="Genomic_DNA"/>
</dbReference>
<dbReference type="GO" id="GO:0005737">
    <property type="term" value="C:cytoplasm"/>
    <property type="evidence" value="ECO:0007669"/>
    <property type="project" value="TreeGrafter"/>
</dbReference>
<comment type="similarity">
    <text evidence="3 8">Belongs to the aldose epimerase family.</text>
</comment>
<dbReference type="SUPFAM" id="SSF74650">
    <property type="entry name" value="Galactose mutarotase-like"/>
    <property type="match status" value="1"/>
</dbReference>
<dbReference type="OrthoDB" id="9779408at2"/>
<dbReference type="PANTHER" id="PTHR10091">
    <property type="entry name" value="ALDOSE-1-EPIMERASE"/>
    <property type="match status" value="1"/>
</dbReference>
<evidence type="ECO:0000256" key="12">
    <source>
        <dbReference type="SAM" id="SignalP"/>
    </source>
</evidence>
<evidence type="ECO:0000256" key="9">
    <source>
        <dbReference type="PIRSR" id="PIRSR005096-1"/>
    </source>
</evidence>
<evidence type="ECO:0000256" key="10">
    <source>
        <dbReference type="PIRSR" id="PIRSR005096-2"/>
    </source>
</evidence>
<dbReference type="NCBIfam" id="NF008277">
    <property type="entry name" value="PRK11055.1"/>
    <property type="match status" value="1"/>
</dbReference>
<dbReference type="PIRSF" id="PIRSF005096">
    <property type="entry name" value="GALM"/>
    <property type="match status" value="1"/>
</dbReference>
<organism evidence="13 14">
    <name type="scientific">Sphingomonas lenta</name>
    <dbReference type="NCBI Taxonomy" id="1141887"/>
    <lineage>
        <taxon>Bacteria</taxon>
        <taxon>Pseudomonadati</taxon>
        <taxon>Pseudomonadota</taxon>
        <taxon>Alphaproteobacteria</taxon>
        <taxon>Sphingomonadales</taxon>
        <taxon>Sphingomonadaceae</taxon>
        <taxon>Sphingomonas</taxon>
    </lineage>
</organism>
<evidence type="ECO:0000256" key="7">
    <source>
        <dbReference type="ARBA" id="ARBA00023277"/>
    </source>
</evidence>
<reference evidence="14" key="1">
    <citation type="submission" date="2017-09" db="EMBL/GenBank/DDBJ databases">
        <authorList>
            <person name="Feng G."/>
            <person name="Zhu H."/>
        </authorList>
    </citation>
    <scope>NUCLEOTIDE SEQUENCE [LARGE SCALE GENOMIC DNA]</scope>
    <source>
        <strain evidence="14">1PNM-20</strain>
    </source>
</reference>
<dbReference type="InterPro" id="IPR018052">
    <property type="entry name" value="Ald1_epimerase_CS"/>
</dbReference>
<gene>
    <name evidence="13" type="ORF">CKY28_10785</name>
</gene>
<evidence type="ECO:0000256" key="8">
    <source>
        <dbReference type="PIRNR" id="PIRNR005096"/>
    </source>
</evidence>
<sequence length="391" mass="42603">MSKENGMRAWGFAGAALLMAAATPALAAEAKRSTFGRLPDGRTVEAVTLTNGQGMSATLISYGASIQSVIVPDRQGQPADVALGYATIEEYLAKPQYLGSTVGRFANRIARGRFTLEGRAYTVPVNNGENSLHGGTEGFDKVNWTVRDVKSGPTASVTMRYVSPDNDQGYPGQMTVDCTYSLDERNQLTIEYRATTNAPTIVNITNHAYWNLGGEGSNRGAMGHLVTIPAQTFLPTDAGAIPTGEFRPVEGTAFDFRQPRAVGERVREASDQQILFGRGYDHNWVIGREVTRDLHLMARVEDPVSGRSFELLSNQPGLQFYSGNFLDATTVGKSKRLYRLGDAIVMEPQLFPDTPNRPEFPSARLNPGQTYRNIMVYRFQTSRGAAATAGE</sequence>
<comment type="pathway">
    <text evidence="2 8">Carbohydrate metabolism; hexose metabolism.</text>
</comment>
<dbReference type="CDD" id="cd09019">
    <property type="entry name" value="galactose_mutarotase_like"/>
    <property type="match status" value="1"/>
</dbReference>
<evidence type="ECO:0000256" key="11">
    <source>
        <dbReference type="PIRSR" id="PIRSR005096-3"/>
    </source>
</evidence>
<dbReference type="PANTHER" id="PTHR10091:SF0">
    <property type="entry name" value="GALACTOSE MUTAROTASE"/>
    <property type="match status" value="1"/>
</dbReference>
<comment type="caution">
    <text evidence="13">The sequence shown here is derived from an EMBL/GenBank/DDBJ whole genome shotgun (WGS) entry which is preliminary data.</text>
</comment>
<keyword evidence="6 8" id="KW-0413">Isomerase</keyword>
<dbReference type="InterPro" id="IPR011013">
    <property type="entry name" value="Gal_mutarotase_sf_dom"/>
</dbReference>
<dbReference type="AlphaFoldDB" id="A0A2A2SFP2"/>
<comment type="catalytic activity">
    <reaction evidence="1 8">
        <text>alpha-D-glucose = beta-D-glucose</text>
        <dbReference type="Rhea" id="RHEA:10264"/>
        <dbReference type="ChEBI" id="CHEBI:15903"/>
        <dbReference type="ChEBI" id="CHEBI:17925"/>
        <dbReference type="EC" id="5.1.3.3"/>
    </reaction>
</comment>
<protein>
    <recommendedName>
        <fullName evidence="5 8">Aldose 1-epimerase</fullName>
        <ecNumber evidence="4 8">5.1.3.3</ecNumber>
    </recommendedName>
</protein>
<dbReference type="Gene3D" id="2.70.98.10">
    <property type="match status" value="1"/>
</dbReference>
<dbReference type="GO" id="GO:0006006">
    <property type="term" value="P:glucose metabolic process"/>
    <property type="evidence" value="ECO:0007669"/>
    <property type="project" value="TreeGrafter"/>
</dbReference>
<evidence type="ECO:0000256" key="6">
    <source>
        <dbReference type="ARBA" id="ARBA00023235"/>
    </source>
</evidence>
<proteinExistence type="inferred from homology"/>
<dbReference type="GO" id="GO:0033499">
    <property type="term" value="P:galactose catabolic process via UDP-galactose, Leloir pathway"/>
    <property type="evidence" value="ECO:0007669"/>
    <property type="project" value="TreeGrafter"/>
</dbReference>
<evidence type="ECO:0000256" key="3">
    <source>
        <dbReference type="ARBA" id="ARBA00006206"/>
    </source>
</evidence>
<dbReference type="InterPro" id="IPR014718">
    <property type="entry name" value="GH-type_carb-bd"/>
</dbReference>
<feature type="binding site" evidence="11">
    <location>
        <begin position="207"/>
        <end position="209"/>
    </location>
    <ligand>
        <name>beta-D-galactose</name>
        <dbReference type="ChEBI" id="CHEBI:27667"/>
    </ligand>
</feature>
<accession>A0A2A2SFP2</accession>
<keyword evidence="7 8" id="KW-0119">Carbohydrate metabolism</keyword>
<dbReference type="InterPro" id="IPR015443">
    <property type="entry name" value="Aldose_1-epimerase"/>
</dbReference>
<evidence type="ECO:0000313" key="13">
    <source>
        <dbReference type="EMBL" id="PAX08069.1"/>
    </source>
</evidence>
<feature type="chain" id="PRO_5013376606" description="Aldose 1-epimerase" evidence="12">
    <location>
        <begin position="28"/>
        <end position="391"/>
    </location>
</feature>
<feature type="signal peptide" evidence="12">
    <location>
        <begin position="1"/>
        <end position="27"/>
    </location>
</feature>
<keyword evidence="14" id="KW-1185">Reference proteome</keyword>
<name>A0A2A2SFP2_9SPHN</name>
<dbReference type="Pfam" id="PF01263">
    <property type="entry name" value="Aldose_epim"/>
    <property type="match status" value="1"/>
</dbReference>
<dbReference type="GO" id="GO:0004034">
    <property type="term" value="F:aldose 1-epimerase activity"/>
    <property type="evidence" value="ECO:0007669"/>
    <property type="project" value="UniProtKB-EC"/>
</dbReference>
<evidence type="ECO:0000313" key="14">
    <source>
        <dbReference type="Proteomes" id="UP000218151"/>
    </source>
</evidence>
<evidence type="ECO:0000256" key="5">
    <source>
        <dbReference type="ARBA" id="ARBA00014165"/>
    </source>
</evidence>
<feature type="binding site" evidence="11">
    <location>
        <begin position="107"/>
        <end position="108"/>
    </location>
    <ligand>
        <name>beta-D-galactose</name>
        <dbReference type="ChEBI" id="CHEBI:27667"/>
    </ligand>
</feature>
<dbReference type="UniPathway" id="UPA00242"/>
<dbReference type="InterPro" id="IPR047215">
    <property type="entry name" value="Galactose_mutarotase-like"/>
</dbReference>
<evidence type="ECO:0000256" key="1">
    <source>
        <dbReference type="ARBA" id="ARBA00001614"/>
    </source>
</evidence>
<dbReference type="GO" id="GO:0030246">
    <property type="term" value="F:carbohydrate binding"/>
    <property type="evidence" value="ECO:0007669"/>
    <property type="project" value="InterPro"/>
</dbReference>
<feature type="active site" description="Proton donor" evidence="9">
    <location>
        <position position="207"/>
    </location>
</feature>
<feature type="active site" description="Proton acceptor" evidence="9">
    <location>
        <position position="347"/>
    </location>
</feature>
<dbReference type="InterPro" id="IPR008183">
    <property type="entry name" value="Aldose_1/G6P_1-epimerase"/>
</dbReference>
<dbReference type="EC" id="5.1.3.3" evidence="4 8"/>
<keyword evidence="12" id="KW-0732">Signal</keyword>
<evidence type="ECO:0000256" key="2">
    <source>
        <dbReference type="ARBA" id="ARBA00005028"/>
    </source>
</evidence>
<evidence type="ECO:0000256" key="4">
    <source>
        <dbReference type="ARBA" id="ARBA00013185"/>
    </source>
</evidence>
<dbReference type="PROSITE" id="PS00545">
    <property type="entry name" value="ALDOSE_1_EPIMERASE"/>
    <property type="match status" value="1"/>
</dbReference>
<feature type="binding site" evidence="10">
    <location>
        <position position="281"/>
    </location>
    <ligand>
        <name>beta-D-galactose</name>
        <dbReference type="ChEBI" id="CHEBI:27667"/>
    </ligand>
</feature>
<dbReference type="Proteomes" id="UP000218151">
    <property type="component" value="Unassembled WGS sequence"/>
</dbReference>